<organism evidence="2 3">
    <name type="scientific">Protopolystoma xenopodis</name>
    <dbReference type="NCBI Taxonomy" id="117903"/>
    <lineage>
        <taxon>Eukaryota</taxon>
        <taxon>Metazoa</taxon>
        <taxon>Spiralia</taxon>
        <taxon>Lophotrochozoa</taxon>
        <taxon>Platyhelminthes</taxon>
        <taxon>Monogenea</taxon>
        <taxon>Polyopisthocotylea</taxon>
        <taxon>Polystomatidea</taxon>
        <taxon>Polystomatidae</taxon>
        <taxon>Protopolystoma</taxon>
    </lineage>
</organism>
<feature type="compositionally biased region" description="Low complexity" evidence="1">
    <location>
        <begin position="168"/>
        <end position="179"/>
    </location>
</feature>
<keyword evidence="3" id="KW-1185">Reference proteome</keyword>
<dbReference type="Proteomes" id="UP000784294">
    <property type="component" value="Unassembled WGS sequence"/>
</dbReference>
<feature type="compositionally biased region" description="Polar residues" evidence="1">
    <location>
        <begin position="88"/>
        <end position="97"/>
    </location>
</feature>
<evidence type="ECO:0000313" key="2">
    <source>
        <dbReference type="EMBL" id="VEL07580.1"/>
    </source>
</evidence>
<sequence>MHPLRPVRPDALASPKGMTREAAAIVRRQDSTSVDSLFPESEALLGSSSTASPGLVDFEFAGFGDLSDSRPSTASFEQTSRSERGQDSGCSSWSQGVNLPPPEGVSADGDSSPAPESSVAHRQPISRPTTRLAQLDCAGAIDDELQDTMFVRALDDCLLLRSPPTPGDASADSSSSIAVDRADGGGGGCGGRRVQVASRCRTPQPGEPDSTVATPTALVPGHFRPIVLAPGSTILDSVVYRRSDTLVPSPASGGIHDPPPALDTAVWSELVATRRLELESAFAPDSSAPPVQAAPSRPTSLVNCRSCSAPLASAEEGIVGADSGALVAVEERLIGRDLRLSAHPLLLRHSGFEQPLFGPEASTTVGLGEAASSLNSMPQRPISRYSLDASRLEELGTAWPSPQEPRPWRPPHRLSGESCFSHSPPVFYQLHFTTPILSSVKDRKAEF</sequence>
<protein>
    <submittedName>
        <fullName evidence="2">Uncharacterized protein</fullName>
    </submittedName>
</protein>
<feature type="region of interest" description="Disordered" evidence="1">
    <location>
        <begin position="67"/>
        <end position="127"/>
    </location>
</feature>
<dbReference type="EMBL" id="CAAALY010002020">
    <property type="protein sequence ID" value="VEL07580.1"/>
    <property type="molecule type" value="Genomic_DNA"/>
</dbReference>
<evidence type="ECO:0000313" key="3">
    <source>
        <dbReference type="Proteomes" id="UP000784294"/>
    </source>
</evidence>
<feature type="region of interest" description="Disordered" evidence="1">
    <location>
        <begin position="164"/>
        <end position="192"/>
    </location>
</feature>
<dbReference type="AlphaFoldDB" id="A0A3S5AXI3"/>
<accession>A0A3S5AXI3</accession>
<comment type="caution">
    <text evidence="2">The sequence shown here is derived from an EMBL/GenBank/DDBJ whole genome shotgun (WGS) entry which is preliminary data.</text>
</comment>
<name>A0A3S5AXI3_9PLAT</name>
<reference evidence="2" key="1">
    <citation type="submission" date="2018-11" db="EMBL/GenBank/DDBJ databases">
        <authorList>
            <consortium name="Pathogen Informatics"/>
        </authorList>
    </citation>
    <scope>NUCLEOTIDE SEQUENCE</scope>
</reference>
<proteinExistence type="predicted"/>
<gene>
    <name evidence="2" type="ORF">PXEA_LOCUS1020</name>
</gene>
<feature type="region of interest" description="Disordered" evidence="1">
    <location>
        <begin position="1"/>
        <end position="21"/>
    </location>
</feature>
<evidence type="ECO:0000256" key="1">
    <source>
        <dbReference type="SAM" id="MobiDB-lite"/>
    </source>
</evidence>
<feature type="compositionally biased region" description="Polar residues" evidence="1">
    <location>
        <begin position="69"/>
        <end position="79"/>
    </location>
</feature>